<proteinExistence type="predicted"/>
<reference evidence="2 3" key="1">
    <citation type="journal article" date="2015" name="Genome Announc.">
        <title>Expanding the biotechnology potential of lactobacilli through comparative genomics of 213 strains and associated genera.</title>
        <authorList>
            <person name="Sun Z."/>
            <person name="Harris H.M."/>
            <person name="McCann A."/>
            <person name="Guo C."/>
            <person name="Argimon S."/>
            <person name="Zhang W."/>
            <person name="Yang X."/>
            <person name="Jeffery I.B."/>
            <person name="Cooney J.C."/>
            <person name="Kagawa T.F."/>
            <person name="Liu W."/>
            <person name="Song Y."/>
            <person name="Salvetti E."/>
            <person name="Wrobel A."/>
            <person name="Rasinkangas P."/>
            <person name="Parkhill J."/>
            <person name="Rea M.C."/>
            <person name="O'Sullivan O."/>
            <person name="Ritari J."/>
            <person name="Douillard F.P."/>
            <person name="Paul Ross R."/>
            <person name="Yang R."/>
            <person name="Briner A.E."/>
            <person name="Felis G.E."/>
            <person name="de Vos W.M."/>
            <person name="Barrangou R."/>
            <person name="Klaenhammer T.R."/>
            <person name="Caufield P.W."/>
            <person name="Cui Y."/>
            <person name="Zhang H."/>
            <person name="O'Toole P.W."/>
        </authorList>
    </citation>
    <scope>NUCLEOTIDE SEQUENCE [LARGE SCALE GENOMIC DNA]</scope>
    <source>
        <strain evidence="2 3">DSM 20505</strain>
    </source>
</reference>
<dbReference type="GO" id="GO:0016740">
    <property type="term" value="F:transferase activity"/>
    <property type="evidence" value="ECO:0007669"/>
    <property type="project" value="UniProtKB-KW"/>
</dbReference>
<feature type="domain" description="DNA polymerase Y-family little finger" evidence="1">
    <location>
        <begin position="46"/>
        <end position="158"/>
    </location>
</feature>
<evidence type="ECO:0000313" key="3">
    <source>
        <dbReference type="Proteomes" id="UP000051679"/>
    </source>
</evidence>
<keyword evidence="2" id="KW-0808">Transferase</keyword>
<evidence type="ECO:0000313" key="2">
    <source>
        <dbReference type="EMBL" id="KRM54967.1"/>
    </source>
</evidence>
<dbReference type="AlphaFoldDB" id="A0A0R1ZJ44"/>
<gene>
    <name evidence="2" type="ORF">FC18_GL001814</name>
</gene>
<keyword evidence="3" id="KW-1185">Reference proteome</keyword>
<dbReference type="GO" id="GO:0003684">
    <property type="term" value="F:damaged DNA binding"/>
    <property type="evidence" value="ECO:0007669"/>
    <property type="project" value="InterPro"/>
</dbReference>
<dbReference type="Proteomes" id="UP000051679">
    <property type="component" value="Unassembled WGS sequence"/>
</dbReference>
<dbReference type="SUPFAM" id="SSF100879">
    <property type="entry name" value="Lesion bypass DNA polymerase (Y-family), little finger domain"/>
    <property type="match status" value="1"/>
</dbReference>
<dbReference type="GO" id="GO:0006281">
    <property type="term" value="P:DNA repair"/>
    <property type="evidence" value="ECO:0007669"/>
    <property type="project" value="InterPro"/>
</dbReference>
<dbReference type="InterPro" id="IPR017961">
    <property type="entry name" value="DNA_pol_Y-fam_little_finger"/>
</dbReference>
<accession>A0A0R1ZJ44</accession>
<dbReference type="STRING" id="1291052.FC18_GL001814"/>
<organism evidence="2 3">
    <name type="scientific">Lacticaseibacillus sharpeae JCM 1186 = DSM 20505</name>
    <dbReference type="NCBI Taxonomy" id="1291052"/>
    <lineage>
        <taxon>Bacteria</taxon>
        <taxon>Bacillati</taxon>
        <taxon>Bacillota</taxon>
        <taxon>Bacilli</taxon>
        <taxon>Lactobacillales</taxon>
        <taxon>Lactobacillaceae</taxon>
        <taxon>Lacticaseibacillus</taxon>
    </lineage>
</organism>
<protein>
    <submittedName>
        <fullName evidence="2">Nucleotidyltransferase dna polymerase for dna repair</fullName>
    </submittedName>
</protein>
<dbReference type="Pfam" id="PF11799">
    <property type="entry name" value="IMS_C"/>
    <property type="match status" value="1"/>
</dbReference>
<comment type="caution">
    <text evidence="2">The sequence shown here is derived from an EMBL/GenBank/DDBJ whole genome shotgun (WGS) entry which is preliminary data.</text>
</comment>
<name>A0A0R1ZJ44_9LACO</name>
<evidence type="ECO:0000259" key="1">
    <source>
        <dbReference type="Pfam" id="PF11799"/>
    </source>
</evidence>
<dbReference type="EMBL" id="AYYO01000038">
    <property type="protein sequence ID" value="KRM54967.1"/>
    <property type="molecule type" value="Genomic_DNA"/>
</dbReference>
<sequence length="211" mass="23749">MYELAHTDKDLLKAKLGIMGLQLYYQSWGIDYSDLTHRYVPRMENKGYGNSQVLMRDYSKLEDIETVLSEIADQVATKLRKHNVQCELISISLGFAEPDERNRTHFSAQTRIDPTNRTQDLIDAVRYLVEQKWEGNALRNVGVRAGKISTAAAIQTSLFEQLDDNQVPGALDRTIDAIRDRFGYKALTRGYSKTDGGTAIKRSGLVGGHHG</sequence>
<dbReference type="InterPro" id="IPR036775">
    <property type="entry name" value="DNA_pol_Y-fam_lit_finger_sf"/>
</dbReference>
<dbReference type="Gene3D" id="3.30.1490.100">
    <property type="entry name" value="DNA polymerase, Y-family, little finger domain"/>
    <property type="match status" value="1"/>
</dbReference>
<dbReference type="PATRIC" id="fig|1291052.5.peg.1873"/>